<organism evidence="4 5">
    <name type="scientific">Litoribrevibacter albus</name>
    <dbReference type="NCBI Taxonomy" id="1473156"/>
    <lineage>
        <taxon>Bacteria</taxon>
        <taxon>Pseudomonadati</taxon>
        <taxon>Pseudomonadota</taxon>
        <taxon>Gammaproteobacteria</taxon>
        <taxon>Oceanospirillales</taxon>
        <taxon>Oceanospirillaceae</taxon>
        <taxon>Litoribrevibacter</taxon>
    </lineage>
</organism>
<evidence type="ECO:0000256" key="1">
    <source>
        <dbReference type="SAM" id="Coils"/>
    </source>
</evidence>
<feature type="transmembrane region" description="Helical" evidence="3">
    <location>
        <begin position="29"/>
        <end position="52"/>
    </location>
</feature>
<dbReference type="Proteomes" id="UP001161389">
    <property type="component" value="Unassembled WGS sequence"/>
</dbReference>
<feature type="region of interest" description="Disordered" evidence="2">
    <location>
        <begin position="154"/>
        <end position="184"/>
    </location>
</feature>
<dbReference type="EMBL" id="BSNM01000011">
    <property type="protein sequence ID" value="GLQ31118.1"/>
    <property type="molecule type" value="Genomic_DNA"/>
</dbReference>
<feature type="coiled-coil region" evidence="1">
    <location>
        <begin position="66"/>
        <end position="93"/>
    </location>
</feature>
<name>A0AA37S9W2_9GAMM</name>
<sequence>MADEGKEKEELTEEQQIQLLQKKNNSLKMVVTVLSGLSFILLLGVGTLAYLLSDQPEVEFATTTQTDELTNTLALQQANIEKLTAQLLLLEQQRVSSSGIPREAAIESQRDFLRLVHIMQNSMRDESRMIKGARSWYEHYNQLLNAIRQKGKDRLRELGSSEPNMSKSSPSKADNNDEFGDELF</sequence>
<evidence type="ECO:0000256" key="3">
    <source>
        <dbReference type="SAM" id="Phobius"/>
    </source>
</evidence>
<feature type="compositionally biased region" description="Low complexity" evidence="2">
    <location>
        <begin position="160"/>
        <end position="172"/>
    </location>
</feature>
<evidence type="ECO:0000313" key="4">
    <source>
        <dbReference type="EMBL" id="GLQ31118.1"/>
    </source>
</evidence>
<keyword evidence="1" id="KW-0175">Coiled coil</keyword>
<keyword evidence="5" id="KW-1185">Reference proteome</keyword>
<reference evidence="4" key="2">
    <citation type="submission" date="2023-01" db="EMBL/GenBank/DDBJ databases">
        <title>Draft genome sequence of Litoribrevibacter albus strain NBRC 110071.</title>
        <authorList>
            <person name="Sun Q."/>
            <person name="Mori K."/>
        </authorList>
    </citation>
    <scope>NUCLEOTIDE SEQUENCE</scope>
    <source>
        <strain evidence="4">NBRC 110071</strain>
    </source>
</reference>
<comment type="caution">
    <text evidence="4">The sequence shown here is derived from an EMBL/GenBank/DDBJ whole genome shotgun (WGS) entry which is preliminary data.</text>
</comment>
<gene>
    <name evidence="4" type="ORF">GCM10007876_15970</name>
</gene>
<keyword evidence="3" id="KW-0812">Transmembrane</keyword>
<keyword evidence="3" id="KW-0472">Membrane</keyword>
<dbReference type="RefSeq" id="WP_284380612.1">
    <property type="nucleotide sequence ID" value="NZ_BSNM01000011.1"/>
</dbReference>
<evidence type="ECO:0000256" key="2">
    <source>
        <dbReference type="SAM" id="MobiDB-lite"/>
    </source>
</evidence>
<dbReference type="AlphaFoldDB" id="A0AA37S9W2"/>
<protein>
    <submittedName>
        <fullName evidence="4">Uncharacterized protein</fullName>
    </submittedName>
</protein>
<proteinExistence type="predicted"/>
<reference evidence="4" key="1">
    <citation type="journal article" date="2014" name="Int. J. Syst. Evol. Microbiol.">
        <title>Complete genome sequence of Corynebacterium casei LMG S-19264T (=DSM 44701T), isolated from a smear-ripened cheese.</title>
        <authorList>
            <consortium name="US DOE Joint Genome Institute (JGI-PGF)"/>
            <person name="Walter F."/>
            <person name="Albersmeier A."/>
            <person name="Kalinowski J."/>
            <person name="Ruckert C."/>
        </authorList>
    </citation>
    <scope>NUCLEOTIDE SEQUENCE</scope>
    <source>
        <strain evidence="4">NBRC 110071</strain>
    </source>
</reference>
<accession>A0AA37S9W2</accession>
<keyword evidence="3" id="KW-1133">Transmembrane helix</keyword>
<evidence type="ECO:0000313" key="5">
    <source>
        <dbReference type="Proteomes" id="UP001161389"/>
    </source>
</evidence>